<feature type="domain" description="WASH1 WAHD" evidence="4">
    <location>
        <begin position="50"/>
        <end position="191"/>
    </location>
</feature>
<evidence type="ECO:0000313" key="7">
    <source>
        <dbReference type="EMBL" id="CAE0433616.1"/>
    </source>
</evidence>
<dbReference type="EMBL" id="HBIN01005459">
    <property type="protein sequence ID" value="CAE0433617.1"/>
    <property type="molecule type" value="Transcribed_RNA"/>
</dbReference>
<keyword evidence="2" id="KW-0009">Actin-binding</keyword>
<dbReference type="GO" id="GO:0003779">
    <property type="term" value="F:actin binding"/>
    <property type="evidence" value="ECO:0007669"/>
    <property type="project" value="UniProtKB-KW"/>
</dbReference>
<protein>
    <recommendedName>
        <fullName evidence="4">WASH1 WAHD domain-containing protein</fullName>
    </recommendedName>
</protein>
<dbReference type="GO" id="GO:0043015">
    <property type="term" value="F:gamma-tubulin binding"/>
    <property type="evidence" value="ECO:0007669"/>
    <property type="project" value="TreeGrafter"/>
</dbReference>
<evidence type="ECO:0000256" key="1">
    <source>
        <dbReference type="ARBA" id="ARBA00005602"/>
    </source>
</evidence>
<dbReference type="GO" id="GO:0071203">
    <property type="term" value="C:WASH complex"/>
    <property type="evidence" value="ECO:0007669"/>
    <property type="project" value="InterPro"/>
</dbReference>
<proteinExistence type="inferred from homology"/>
<evidence type="ECO:0000313" key="9">
    <source>
        <dbReference type="EMBL" id="CAE0433618.1"/>
    </source>
</evidence>
<feature type="region of interest" description="Disordered" evidence="3">
    <location>
        <begin position="415"/>
        <end position="438"/>
    </location>
</feature>
<feature type="region of interest" description="Disordered" evidence="3">
    <location>
        <begin position="370"/>
        <end position="396"/>
    </location>
</feature>
<dbReference type="InterPro" id="IPR021854">
    <property type="entry name" value="WASH1_WAHD"/>
</dbReference>
<evidence type="ECO:0000256" key="3">
    <source>
        <dbReference type="SAM" id="MobiDB-lite"/>
    </source>
</evidence>
<dbReference type="GO" id="GO:0032456">
    <property type="term" value="P:endocytic recycling"/>
    <property type="evidence" value="ECO:0007669"/>
    <property type="project" value="TreeGrafter"/>
</dbReference>
<dbReference type="InterPro" id="IPR028290">
    <property type="entry name" value="WASH1"/>
</dbReference>
<evidence type="ECO:0000313" key="5">
    <source>
        <dbReference type="EMBL" id="CAE0433614.1"/>
    </source>
</evidence>
<organism evidence="8">
    <name type="scientific">Aplanochytrium stocchinoi</name>
    <dbReference type="NCBI Taxonomy" id="215587"/>
    <lineage>
        <taxon>Eukaryota</taxon>
        <taxon>Sar</taxon>
        <taxon>Stramenopiles</taxon>
        <taxon>Bigyra</taxon>
        <taxon>Labyrinthulomycetes</taxon>
        <taxon>Thraustochytrida</taxon>
        <taxon>Thraustochytriidae</taxon>
        <taxon>Aplanochytrium</taxon>
    </lineage>
</organism>
<dbReference type="EMBL" id="HBIN01005457">
    <property type="protein sequence ID" value="CAE0433616.1"/>
    <property type="molecule type" value="Transcribed_RNA"/>
</dbReference>
<dbReference type="AlphaFoldDB" id="A0A6S8ASS3"/>
<dbReference type="EMBL" id="HBIN01005455">
    <property type="protein sequence ID" value="CAE0433614.1"/>
    <property type="molecule type" value="Transcribed_RNA"/>
</dbReference>
<dbReference type="EMBL" id="HBIN01005460">
    <property type="protein sequence ID" value="CAE0433618.1"/>
    <property type="molecule type" value="Transcribed_RNA"/>
</dbReference>
<dbReference type="GO" id="GO:0005769">
    <property type="term" value="C:early endosome"/>
    <property type="evidence" value="ECO:0007669"/>
    <property type="project" value="InterPro"/>
</dbReference>
<dbReference type="GO" id="GO:0006887">
    <property type="term" value="P:exocytosis"/>
    <property type="evidence" value="ECO:0007669"/>
    <property type="project" value="TreeGrafter"/>
</dbReference>
<dbReference type="PANTHER" id="PTHR23331:SF1">
    <property type="entry name" value="WASH COMPLEX SUBUNIT 1"/>
    <property type="match status" value="1"/>
</dbReference>
<comment type="similarity">
    <text evidence="1">Belongs to the WASH1 family.</text>
</comment>
<feature type="compositionally biased region" description="Basic and acidic residues" evidence="3">
    <location>
        <begin position="247"/>
        <end position="258"/>
    </location>
</feature>
<dbReference type="Pfam" id="PF11945">
    <property type="entry name" value="WASH_WAHD"/>
    <property type="match status" value="1"/>
</dbReference>
<dbReference type="GO" id="GO:0005829">
    <property type="term" value="C:cytosol"/>
    <property type="evidence" value="ECO:0007669"/>
    <property type="project" value="GOC"/>
</dbReference>
<name>A0A6S8ASS3_9STRA</name>
<gene>
    <name evidence="5" type="ORF">ASTO00021_LOCUS3935</name>
    <name evidence="6" type="ORF">ASTO00021_LOCUS3936</name>
    <name evidence="7" type="ORF">ASTO00021_LOCUS3937</name>
    <name evidence="8" type="ORF">ASTO00021_LOCUS3938</name>
    <name evidence="9" type="ORF">ASTO00021_LOCUS3939</name>
</gene>
<feature type="compositionally biased region" description="Basic and acidic residues" evidence="3">
    <location>
        <begin position="214"/>
        <end position="226"/>
    </location>
</feature>
<dbReference type="GO" id="GO:0042147">
    <property type="term" value="P:retrograde transport, endosome to Golgi"/>
    <property type="evidence" value="ECO:0007669"/>
    <property type="project" value="TreeGrafter"/>
</dbReference>
<feature type="compositionally biased region" description="Pro residues" evidence="3">
    <location>
        <begin position="229"/>
        <end position="238"/>
    </location>
</feature>
<dbReference type="GO" id="GO:0043014">
    <property type="term" value="F:alpha-tubulin binding"/>
    <property type="evidence" value="ECO:0007669"/>
    <property type="project" value="InterPro"/>
</dbReference>
<evidence type="ECO:0000256" key="2">
    <source>
        <dbReference type="ARBA" id="ARBA00023203"/>
    </source>
</evidence>
<dbReference type="GO" id="GO:0055037">
    <property type="term" value="C:recycling endosome"/>
    <property type="evidence" value="ECO:0007669"/>
    <property type="project" value="TreeGrafter"/>
</dbReference>
<dbReference type="GO" id="GO:0034314">
    <property type="term" value="P:Arp2/3 complex-mediated actin nucleation"/>
    <property type="evidence" value="ECO:0007669"/>
    <property type="project" value="InterPro"/>
</dbReference>
<feature type="compositionally biased region" description="Polar residues" evidence="3">
    <location>
        <begin position="370"/>
        <end position="381"/>
    </location>
</feature>
<feature type="compositionally biased region" description="Acidic residues" evidence="3">
    <location>
        <begin position="427"/>
        <end position="438"/>
    </location>
</feature>
<sequence length="438" mass="49090">MNDIYEEKIPVPRTCLVEAFEDDAQRDAEIRQVPTEIAGINKVMSISKYRNNNSDEMPLGLGSLPHKLESISSLILFNTCENPYDEYHTTDNLVGIGTVDEDTFKRKNEQEKKQKIIHDAPTSLLDGEMLPEIGEYDVGFKPKMKQMAAFALPSNLDLPDIADINFSSDNAQSSIAPSVQREAAIPDFPRILGFVSPNALVEPLTKRNTQNVSQKKDEVETTKERTQILPPPPPPKSAPPANVLKVSDVRKQPRDREASSPSKVEVPKASGSKLNLLSAIRDKDNLARLKSSAEQKRMNKENDSSSPEKKEERPLSIAEEMRIKLLRRQKALSGQQDEEEQALARQRQLNAPIRAVHVAGKLMSMAKSQSAKSQVTLSPRSSFKERKKLENTVSPTLFDLDNVRGLDDYLEVRHAQDETGGNHNDIWSDDNSDDWDED</sequence>
<evidence type="ECO:0000259" key="4">
    <source>
        <dbReference type="Pfam" id="PF11945"/>
    </source>
</evidence>
<feature type="compositionally biased region" description="Basic and acidic residues" evidence="3">
    <location>
        <begin position="280"/>
        <end position="316"/>
    </location>
</feature>
<reference evidence="8" key="1">
    <citation type="submission" date="2021-01" db="EMBL/GenBank/DDBJ databases">
        <authorList>
            <person name="Corre E."/>
            <person name="Pelletier E."/>
            <person name="Niang G."/>
            <person name="Scheremetjew M."/>
            <person name="Finn R."/>
            <person name="Kale V."/>
            <person name="Holt S."/>
            <person name="Cochrane G."/>
            <person name="Meng A."/>
            <person name="Brown T."/>
            <person name="Cohen L."/>
        </authorList>
    </citation>
    <scope>NUCLEOTIDE SEQUENCE</scope>
    <source>
        <strain evidence="8">GSBS06</strain>
    </source>
</reference>
<evidence type="ECO:0000313" key="8">
    <source>
        <dbReference type="EMBL" id="CAE0433617.1"/>
    </source>
</evidence>
<evidence type="ECO:0000313" key="6">
    <source>
        <dbReference type="EMBL" id="CAE0433615.1"/>
    </source>
</evidence>
<dbReference type="EMBL" id="HBIN01005456">
    <property type="protein sequence ID" value="CAE0433615.1"/>
    <property type="molecule type" value="Transcribed_RNA"/>
</dbReference>
<accession>A0A6S8ASS3</accession>
<dbReference type="PANTHER" id="PTHR23331">
    <property type="entry name" value="CXYORF1"/>
    <property type="match status" value="1"/>
</dbReference>
<feature type="region of interest" description="Disordered" evidence="3">
    <location>
        <begin position="205"/>
        <end position="316"/>
    </location>
</feature>